<dbReference type="EMBL" id="JBFOLJ010000009">
    <property type="protein sequence ID" value="KAL2509914.1"/>
    <property type="molecule type" value="Genomic_DNA"/>
</dbReference>
<protein>
    <submittedName>
        <fullName evidence="1">Uncharacterized protein</fullName>
    </submittedName>
</protein>
<name>A0ABD1TB17_9LAMI</name>
<keyword evidence="2" id="KW-1185">Reference proteome</keyword>
<reference evidence="2" key="1">
    <citation type="submission" date="2024-07" db="EMBL/GenBank/DDBJ databases">
        <title>Two chromosome-level genome assemblies of Korean endemic species Abeliophyllum distichum and Forsythia ovata (Oleaceae).</title>
        <authorList>
            <person name="Jang H."/>
        </authorList>
    </citation>
    <scope>NUCLEOTIDE SEQUENCE [LARGE SCALE GENOMIC DNA]</scope>
</reference>
<accession>A0ABD1TB17</accession>
<dbReference type="AlphaFoldDB" id="A0ABD1TB17"/>
<organism evidence="1 2">
    <name type="scientific">Forsythia ovata</name>
    <dbReference type="NCBI Taxonomy" id="205694"/>
    <lineage>
        <taxon>Eukaryota</taxon>
        <taxon>Viridiplantae</taxon>
        <taxon>Streptophyta</taxon>
        <taxon>Embryophyta</taxon>
        <taxon>Tracheophyta</taxon>
        <taxon>Spermatophyta</taxon>
        <taxon>Magnoliopsida</taxon>
        <taxon>eudicotyledons</taxon>
        <taxon>Gunneridae</taxon>
        <taxon>Pentapetalae</taxon>
        <taxon>asterids</taxon>
        <taxon>lamiids</taxon>
        <taxon>Lamiales</taxon>
        <taxon>Oleaceae</taxon>
        <taxon>Forsythieae</taxon>
        <taxon>Forsythia</taxon>
    </lineage>
</organism>
<comment type="caution">
    <text evidence="1">The sequence shown here is derived from an EMBL/GenBank/DDBJ whole genome shotgun (WGS) entry which is preliminary data.</text>
</comment>
<evidence type="ECO:0000313" key="2">
    <source>
        <dbReference type="Proteomes" id="UP001604277"/>
    </source>
</evidence>
<dbReference type="Proteomes" id="UP001604277">
    <property type="component" value="Unassembled WGS sequence"/>
</dbReference>
<proteinExistence type="predicted"/>
<evidence type="ECO:0000313" key="1">
    <source>
        <dbReference type="EMBL" id="KAL2509914.1"/>
    </source>
</evidence>
<sequence length="119" mass="13420">MEEGSLGARSIKGARTLYSNEIAEVEEIPETEEFNRVFENQYSDDQVCPYKCPSCTLDQWRTVDIVEGGGPSSLGEKFSNGTSTMDIDDRHFDYHDSDDEADNHLPKVSTILVRLLSRL</sequence>
<gene>
    <name evidence="1" type="ORF">Fot_33561</name>
</gene>